<dbReference type="Gene3D" id="3.30.450.40">
    <property type="match status" value="1"/>
</dbReference>
<dbReference type="Proteomes" id="UP001576774">
    <property type="component" value="Unassembled WGS sequence"/>
</dbReference>
<dbReference type="CDD" id="cd00082">
    <property type="entry name" value="HisKA"/>
    <property type="match status" value="1"/>
</dbReference>
<keyword evidence="3 7" id="KW-0597">Phosphoprotein</keyword>
<dbReference type="SMART" id="SM00388">
    <property type="entry name" value="HisKA"/>
    <property type="match status" value="1"/>
</dbReference>
<evidence type="ECO:0000256" key="3">
    <source>
        <dbReference type="ARBA" id="ARBA00022553"/>
    </source>
</evidence>
<dbReference type="InterPro" id="IPR036890">
    <property type="entry name" value="HATPase_C_sf"/>
</dbReference>
<sequence>MLKPPSKTSILIVDDRPDNLRLLATILEFPGYIVRKSLSGNMALQSVQQNPPDLILLDINMPGMDGYEVCQKLKASEVTQHIPIIFISAFDDISDKVKGFEVGGQDYITKPFQELEVLARIKNQLLIQQQQQLLIVQNQKLEREVHERQLAEAEVRQLNINLERGVQIRTLQLQQSLNFAATLKQISDRMRDCLDQHQILQMVVEALGCALEVNCCDAVLYHPDRLKSVMRYQWVQPELNQTKDQPFYTIDSPEVYQQLQQKYCFAFCQIESNSTGNQAAILACPIFDNQVEETGILGDLWLYRNTGSSFGEMEVNLVEQVANQCAIALRQAHLYEAAQAQVQELQRLNQLKNEFLNTISHELRSPIASMKMIIQLLASLLSQEDNQTQGNRELVSQNRQILRYLKVLQEECDRELLLVEDLLNLQHLEAGTYPQQLSEINLKDWILHTIEPFEIRTQNHQQYLKINLAANLPTVNCDPFSLSRVVTELLNNACKYTPAGGTIAIELSILQEKTTQQEASISLINQSSWLQLIVTNTGVEIPEPELPRIFDKFYRIPQNDPWKYGGTGLGLALVKKLVEQMGGNIIAKSANNITKFIVQSPLCS</sequence>
<keyword evidence="4" id="KW-0808">Transferase</keyword>
<dbReference type="InterPro" id="IPR003018">
    <property type="entry name" value="GAF"/>
</dbReference>
<dbReference type="CDD" id="cd19920">
    <property type="entry name" value="REC_PA4781-like"/>
    <property type="match status" value="1"/>
</dbReference>
<dbReference type="PRINTS" id="PR00344">
    <property type="entry name" value="BCTRLSENSOR"/>
</dbReference>
<evidence type="ECO:0000313" key="10">
    <source>
        <dbReference type="EMBL" id="MFB2876054.1"/>
    </source>
</evidence>
<dbReference type="EMBL" id="JBHFNQ010000037">
    <property type="protein sequence ID" value="MFB2876054.1"/>
    <property type="molecule type" value="Genomic_DNA"/>
</dbReference>
<dbReference type="InterPro" id="IPR029016">
    <property type="entry name" value="GAF-like_dom_sf"/>
</dbReference>
<dbReference type="InterPro" id="IPR036097">
    <property type="entry name" value="HisK_dim/P_sf"/>
</dbReference>
<evidence type="ECO:0000256" key="1">
    <source>
        <dbReference type="ARBA" id="ARBA00000085"/>
    </source>
</evidence>
<name>A0ABV4WZW9_9CYAN</name>
<reference evidence="10 11" key="1">
    <citation type="submission" date="2024-09" db="EMBL/GenBank/DDBJ databases">
        <title>Floridaenema gen nov. (Aerosakkonemataceae, Aerosakkonematales ord. nov., Cyanobacteria) from benthic tropical and subtropical fresh waters, with the description of four new species.</title>
        <authorList>
            <person name="Moretto J.A."/>
            <person name="Berthold D.E."/>
            <person name="Lefler F.W."/>
            <person name="Huang I.-S."/>
            <person name="Laughinghouse H. IV."/>
        </authorList>
    </citation>
    <scope>NUCLEOTIDE SEQUENCE [LARGE SCALE GENOMIC DNA]</scope>
    <source>
        <strain evidence="10 11">BLCC-F46</strain>
    </source>
</reference>
<evidence type="ECO:0000256" key="2">
    <source>
        <dbReference type="ARBA" id="ARBA00012438"/>
    </source>
</evidence>
<evidence type="ECO:0000256" key="5">
    <source>
        <dbReference type="ARBA" id="ARBA00022777"/>
    </source>
</evidence>
<dbReference type="Gene3D" id="1.10.287.130">
    <property type="match status" value="1"/>
</dbReference>
<dbReference type="InterPro" id="IPR011006">
    <property type="entry name" value="CheY-like_superfamily"/>
</dbReference>
<dbReference type="InterPro" id="IPR001789">
    <property type="entry name" value="Sig_transdc_resp-reg_receiver"/>
</dbReference>
<feature type="domain" description="Histidine kinase" evidence="8">
    <location>
        <begin position="358"/>
        <end position="604"/>
    </location>
</feature>
<feature type="modified residue" description="4-aspartylphosphate" evidence="7">
    <location>
        <position position="58"/>
    </location>
</feature>
<evidence type="ECO:0000256" key="7">
    <source>
        <dbReference type="PROSITE-ProRule" id="PRU00169"/>
    </source>
</evidence>
<dbReference type="SUPFAM" id="SSF47384">
    <property type="entry name" value="Homodimeric domain of signal transducing histidine kinase"/>
    <property type="match status" value="1"/>
</dbReference>
<dbReference type="Pfam" id="PF02518">
    <property type="entry name" value="HATPase_c"/>
    <property type="match status" value="1"/>
</dbReference>
<dbReference type="EC" id="2.7.13.3" evidence="2"/>
<dbReference type="Pfam" id="PF00512">
    <property type="entry name" value="HisKA"/>
    <property type="match status" value="1"/>
</dbReference>
<evidence type="ECO:0000259" key="9">
    <source>
        <dbReference type="PROSITE" id="PS50110"/>
    </source>
</evidence>
<evidence type="ECO:0000313" key="11">
    <source>
        <dbReference type="Proteomes" id="UP001576774"/>
    </source>
</evidence>
<dbReference type="InterPro" id="IPR004358">
    <property type="entry name" value="Sig_transdc_His_kin-like_C"/>
</dbReference>
<evidence type="ECO:0000256" key="6">
    <source>
        <dbReference type="ARBA" id="ARBA00023012"/>
    </source>
</evidence>
<proteinExistence type="predicted"/>
<comment type="catalytic activity">
    <reaction evidence="1">
        <text>ATP + protein L-histidine = ADP + protein N-phospho-L-histidine.</text>
        <dbReference type="EC" id="2.7.13.3"/>
    </reaction>
</comment>
<dbReference type="Gene3D" id="3.40.50.2300">
    <property type="match status" value="1"/>
</dbReference>
<dbReference type="SUPFAM" id="SSF52172">
    <property type="entry name" value="CheY-like"/>
    <property type="match status" value="1"/>
</dbReference>
<dbReference type="RefSeq" id="WP_413269197.1">
    <property type="nucleotide sequence ID" value="NZ_JBHFNQ010000037.1"/>
</dbReference>
<gene>
    <name evidence="10" type="ORF">ACE1CC_04100</name>
</gene>
<dbReference type="PROSITE" id="PS50110">
    <property type="entry name" value="RESPONSE_REGULATORY"/>
    <property type="match status" value="1"/>
</dbReference>
<dbReference type="SUPFAM" id="SSF55874">
    <property type="entry name" value="ATPase domain of HSP90 chaperone/DNA topoisomerase II/histidine kinase"/>
    <property type="match status" value="1"/>
</dbReference>
<dbReference type="SMART" id="SM00065">
    <property type="entry name" value="GAF"/>
    <property type="match status" value="1"/>
</dbReference>
<dbReference type="PROSITE" id="PS50109">
    <property type="entry name" value="HIS_KIN"/>
    <property type="match status" value="1"/>
</dbReference>
<dbReference type="PANTHER" id="PTHR43547">
    <property type="entry name" value="TWO-COMPONENT HISTIDINE KINASE"/>
    <property type="match status" value="1"/>
</dbReference>
<evidence type="ECO:0000256" key="4">
    <source>
        <dbReference type="ARBA" id="ARBA00022679"/>
    </source>
</evidence>
<dbReference type="InterPro" id="IPR003594">
    <property type="entry name" value="HATPase_dom"/>
</dbReference>
<dbReference type="SMART" id="SM00387">
    <property type="entry name" value="HATPase_c"/>
    <property type="match status" value="1"/>
</dbReference>
<dbReference type="Gene3D" id="3.30.565.10">
    <property type="entry name" value="Histidine kinase-like ATPase, C-terminal domain"/>
    <property type="match status" value="1"/>
</dbReference>
<feature type="domain" description="Response regulatory" evidence="9">
    <location>
        <begin position="9"/>
        <end position="125"/>
    </location>
</feature>
<dbReference type="Pfam" id="PF01590">
    <property type="entry name" value="GAF"/>
    <property type="match status" value="1"/>
</dbReference>
<dbReference type="InterPro" id="IPR005467">
    <property type="entry name" value="His_kinase_dom"/>
</dbReference>
<dbReference type="SUPFAM" id="SSF55781">
    <property type="entry name" value="GAF domain-like"/>
    <property type="match status" value="1"/>
</dbReference>
<keyword evidence="6" id="KW-0902">Two-component regulatory system</keyword>
<accession>A0ABV4WZW9</accession>
<evidence type="ECO:0000259" key="8">
    <source>
        <dbReference type="PROSITE" id="PS50109"/>
    </source>
</evidence>
<keyword evidence="5" id="KW-0418">Kinase</keyword>
<dbReference type="SMART" id="SM00448">
    <property type="entry name" value="REC"/>
    <property type="match status" value="1"/>
</dbReference>
<keyword evidence="11" id="KW-1185">Reference proteome</keyword>
<dbReference type="PANTHER" id="PTHR43547:SF2">
    <property type="entry name" value="HYBRID SIGNAL TRANSDUCTION HISTIDINE KINASE C"/>
    <property type="match status" value="1"/>
</dbReference>
<dbReference type="InterPro" id="IPR003661">
    <property type="entry name" value="HisK_dim/P_dom"/>
</dbReference>
<dbReference type="Pfam" id="PF00072">
    <property type="entry name" value="Response_reg"/>
    <property type="match status" value="1"/>
</dbReference>
<protein>
    <recommendedName>
        <fullName evidence="2">histidine kinase</fullName>
        <ecNumber evidence="2">2.7.13.3</ecNumber>
    </recommendedName>
</protein>
<organism evidence="10 11">
    <name type="scientific">Floridaenema aerugineum BLCC-F46</name>
    <dbReference type="NCBI Taxonomy" id="3153654"/>
    <lineage>
        <taxon>Bacteria</taxon>
        <taxon>Bacillati</taxon>
        <taxon>Cyanobacteriota</taxon>
        <taxon>Cyanophyceae</taxon>
        <taxon>Oscillatoriophycideae</taxon>
        <taxon>Aerosakkonematales</taxon>
        <taxon>Aerosakkonemataceae</taxon>
        <taxon>Floridanema</taxon>
        <taxon>Floridanema aerugineum</taxon>
    </lineage>
</organism>
<comment type="caution">
    <text evidence="10">The sequence shown here is derived from an EMBL/GenBank/DDBJ whole genome shotgun (WGS) entry which is preliminary data.</text>
</comment>